<sequence length="45" mass="5253">MRPSRPPDLAARFERKREAFARDPAPPLAIRLSRLDRLRVLTRIA</sequence>
<proteinExistence type="predicted"/>
<dbReference type="Proteomes" id="UP000001680">
    <property type="component" value="Chromosome 2"/>
</dbReference>
<accession>B1YZV5</accession>
<dbReference type="AlphaFoldDB" id="B1YZV5"/>
<gene>
    <name evidence="1" type="ordered locus">BamMC406_3507</name>
</gene>
<evidence type="ECO:0000313" key="2">
    <source>
        <dbReference type="Proteomes" id="UP000001680"/>
    </source>
</evidence>
<protein>
    <submittedName>
        <fullName evidence="1">Uncharacterized protein</fullName>
    </submittedName>
</protein>
<evidence type="ECO:0000313" key="1">
    <source>
        <dbReference type="EMBL" id="ACB65974.1"/>
    </source>
</evidence>
<dbReference type="RefSeq" id="WP_012365391.1">
    <property type="nucleotide sequence ID" value="NC_010552.1"/>
</dbReference>
<name>B1YZV5_BURA4</name>
<reference evidence="2" key="1">
    <citation type="submission" date="2008-04" db="EMBL/GenBank/DDBJ databases">
        <title>Complete sequence of chromosome 2 of Burkholderia ambifaria MC40-6.</title>
        <authorList>
            <person name="Copeland A."/>
            <person name="Lucas S."/>
            <person name="Lapidus A."/>
            <person name="Glavina del Rio T."/>
            <person name="Dalin E."/>
            <person name="Tice H."/>
            <person name="Pitluck S."/>
            <person name="Chain P."/>
            <person name="Malfatti S."/>
            <person name="Shin M."/>
            <person name="Vergez L."/>
            <person name="Lang D."/>
            <person name="Schmutz J."/>
            <person name="Larimer F."/>
            <person name="Land M."/>
            <person name="Hauser L."/>
            <person name="Kyrpides N."/>
            <person name="Lykidis A."/>
            <person name="Ramette A."/>
            <person name="Konstantinidis K."/>
            <person name="Tiedje J."/>
            <person name="Richardson P."/>
        </authorList>
    </citation>
    <scope>NUCLEOTIDE SEQUENCE [LARGE SCALE GENOMIC DNA]</scope>
    <source>
        <strain evidence="2">MC40-6</strain>
    </source>
</reference>
<organism evidence="1 2">
    <name type="scientific">Burkholderia ambifaria (strain MC40-6)</name>
    <dbReference type="NCBI Taxonomy" id="398577"/>
    <lineage>
        <taxon>Bacteria</taxon>
        <taxon>Pseudomonadati</taxon>
        <taxon>Pseudomonadota</taxon>
        <taxon>Betaproteobacteria</taxon>
        <taxon>Burkholderiales</taxon>
        <taxon>Burkholderiaceae</taxon>
        <taxon>Burkholderia</taxon>
        <taxon>Burkholderia cepacia complex</taxon>
    </lineage>
</organism>
<dbReference type="KEGG" id="bac:BamMC406_3507"/>
<dbReference type="HOGENOM" id="CLU_3197003_0_0_4"/>
<dbReference type="EMBL" id="CP001026">
    <property type="protein sequence ID" value="ACB65974.1"/>
    <property type="molecule type" value="Genomic_DNA"/>
</dbReference>